<dbReference type="Proteomes" id="UP001055149">
    <property type="component" value="Unassembled WGS sequence"/>
</dbReference>
<protein>
    <submittedName>
        <fullName evidence="1">Uncharacterized protein</fullName>
    </submittedName>
</protein>
<sequence>MKVSEVNVATKRYDEAHLQKLVKEMYKRIPKKVRDEKGIDDLITDMDQFLAQIKQGKKVAPEIDFLVLKAEVDQFIADAEELYYITPSRHVSKKQRPKWRFMVKGYLKDIAAIPVDEPNGHEATEFFVSLYELLCEECEIYLFKTENPFASIGMEQKNLYGQLIERIFNQEISRGSIKRALQILFEDDTNVDESVSYMSQVLLEHLKMLT</sequence>
<evidence type="ECO:0000313" key="2">
    <source>
        <dbReference type="Proteomes" id="UP001055149"/>
    </source>
</evidence>
<accession>A0ABQ5JFX1</accession>
<dbReference type="RefSeq" id="WP_244054292.1">
    <property type="nucleotide sequence ID" value="NZ_BQXH01000002.1"/>
</dbReference>
<name>A0ABQ5JFX1_9LACO</name>
<keyword evidence="2" id="KW-1185">Reference proteome</keyword>
<proteinExistence type="predicted"/>
<gene>
    <name evidence="1" type="ORF">LPAF129_02830</name>
</gene>
<evidence type="ECO:0000313" key="1">
    <source>
        <dbReference type="EMBL" id="GKS80598.1"/>
    </source>
</evidence>
<dbReference type="EMBL" id="BQXH01000002">
    <property type="protein sequence ID" value="GKS80598.1"/>
    <property type="molecule type" value="Genomic_DNA"/>
</dbReference>
<comment type="caution">
    <text evidence="1">The sequence shown here is derived from an EMBL/GenBank/DDBJ whole genome shotgun (WGS) entry which is preliminary data.</text>
</comment>
<reference evidence="1" key="1">
    <citation type="journal article" date="2022" name="Int. J. Syst. Evol. Microbiol.">
        <title>A novel species of lactic acid bacteria, Ligilactobacillus pabuli sp. nov., isolated from alfalfa silage.</title>
        <authorList>
            <person name="Tohno M."/>
            <person name="Tanizawa Y."/>
            <person name="Sawada H."/>
            <person name="Sakamoto M."/>
            <person name="Ohkuma M."/>
            <person name="Kobayashi H."/>
        </authorList>
    </citation>
    <scope>NUCLEOTIDE SEQUENCE</scope>
    <source>
        <strain evidence="1">AF129</strain>
    </source>
</reference>
<organism evidence="1 2">
    <name type="scientific">Ligilactobacillus pabuli</name>
    <dbReference type="NCBI Taxonomy" id="2886039"/>
    <lineage>
        <taxon>Bacteria</taxon>
        <taxon>Bacillati</taxon>
        <taxon>Bacillota</taxon>
        <taxon>Bacilli</taxon>
        <taxon>Lactobacillales</taxon>
        <taxon>Lactobacillaceae</taxon>
        <taxon>Ligilactobacillus</taxon>
    </lineage>
</organism>